<evidence type="ECO:0000313" key="10">
    <source>
        <dbReference type="EMBL" id="KIW32580.1"/>
    </source>
</evidence>
<evidence type="ECO:0000256" key="6">
    <source>
        <dbReference type="ARBA" id="ARBA00023242"/>
    </source>
</evidence>
<dbReference type="PROSITE" id="PS50048">
    <property type="entry name" value="ZN2_CY6_FUNGAL_2"/>
    <property type="match status" value="1"/>
</dbReference>
<evidence type="ECO:0000256" key="5">
    <source>
        <dbReference type="ARBA" id="ARBA00023163"/>
    </source>
</evidence>
<proteinExistence type="predicted"/>
<evidence type="ECO:0000256" key="7">
    <source>
        <dbReference type="SAM" id="MobiDB-lite"/>
    </source>
</evidence>
<dbReference type="Proteomes" id="UP000054466">
    <property type="component" value="Unassembled WGS sequence"/>
</dbReference>
<evidence type="ECO:0000256" key="8">
    <source>
        <dbReference type="SAM" id="Phobius"/>
    </source>
</evidence>
<dbReference type="SUPFAM" id="SSF57701">
    <property type="entry name" value="Zn2/Cys6 DNA-binding domain"/>
    <property type="match status" value="1"/>
</dbReference>
<dbReference type="SMART" id="SM00066">
    <property type="entry name" value="GAL4"/>
    <property type="match status" value="1"/>
</dbReference>
<keyword evidence="6" id="KW-0539">Nucleus</keyword>
<dbReference type="PANTHER" id="PTHR47171">
    <property type="entry name" value="FARA-RELATED"/>
    <property type="match status" value="1"/>
</dbReference>
<keyword evidence="5" id="KW-0804">Transcription</keyword>
<organism evidence="10 11">
    <name type="scientific">Cladophialophora immunda</name>
    <dbReference type="NCBI Taxonomy" id="569365"/>
    <lineage>
        <taxon>Eukaryota</taxon>
        <taxon>Fungi</taxon>
        <taxon>Dikarya</taxon>
        <taxon>Ascomycota</taxon>
        <taxon>Pezizomycotina</taxon>
        <taxon>Eurotiomycetes</taxon>
        <taxon>Chaetothyriomycetidae</taxon>
        <taxon>Chaetothyriales</taxon>
        <taxon>Herpotrichiellaceae</taxon>
        <taxon>Cladophialophora</taxon>
    </lineage>
</organism>
<dbReference type="RefSeq" id="XP_016252796.1">
    <property type="nucleotide sequence ID" value="XM_016390894.1"/>
</dbReference>
<dbReference type="Pfam" id="PF04082">
    <property type="entry name" value="Fungal_trans"/>
    <property type="match status" value="1"/>
</dbReference>
<dbReference type="OrthoDB" id="5121955at2759"/>
<keyword evidence="11" id="KW-1185">Reference proteome</keyword>
<evidence type="ECO:0000256" key="2">
    <source>
        <dbReference type="ARBA" id="ARBA00022833"/>
    </source>
</evidence>
<dbReference type="HOGENOM" id="CLU_644119_0_0_1"/>
<protein>
    <recommendedName>
        <fullName evidence="9">Zn(2)-C6 fungal-type domain-containing protein</fullName>
    </recommendedName>
</protein>
<feature type="region of interest" description="Disordered" evidence="7">
    <location>
        <begin position="51"/>
        <end position="148"/>
    </location>
</feature>
<evidence type="ECO:0000256" key="4">
    <source>
        <dbReference type="ARBA" id="ARBA00023125"/>
    </source>
</evidence>
<dbReference type="PANTHER" id="PTHR47171:SF1">
    <property type="entry name" value="ZN(II)2CYS6 TRANSCRIPTION FACTOR (EUROFUNG)"/>
    <property type="match status" value="1"/>
</dbReference>
<dbReference type="InterPro" id="IPR001138">
    <property type="entry name" value="Zn2Cys6_DnaBD"/>
</dbReference>
<evidence type="ECO:0000256" key="3">
    <source>
        <dbReference type="ARBA" id="ARBA00023015"/>
    </source>
</evidence>
<keyword evidence="8" id="KW-0472">Membrane</keyword>
<keyword evidence="3" id="KW-0805">Transcription regulation</keyword>
<keyword evidence="8" id="KW-0812">Transmembrane</keyword>
<reference evidence="10 11" key="1">
    <citation type="submission" date="2015-01" db="EMBL/GenBank/DDBJ databases">
        <title>The Genome Sequence of Cladophialophora immunda CBS83496.</title>
        <authorList>
            <consortium name="The Broad Institute Genomics Platform"/>
            <person name="Cuomo C."/>
            <person name="de Hoog S."/>
            <person name="Gorbushina A."/>
            <person name="Stielow B."/>
            <person name="Teixiera M."/>
            <person name="Abouelleil A."/>
            <person name="Chapman S.B."/>
            <person name="Priest M."/>
            <person name="Young S.K."/>
            <person name="Wortman J."/>
            <person name="Nusbaum C."/>
            <person name="Birren B."/>
        </authorList>
    </citation>
    <scope>NUCLEOTIDE SEQUENCE [LARGE SCALE GENOMIC DNA]</scope>
    <source>
        <strain evidence="10 11">CBS 83496</strain>
    </source>
</reference>
<feature type="domain" description="Zn(2)-C6 fungal-type" evidence="9">
    <location>
        <begin position="9"/>
        <end position="42"/>
    </location>
</feature>
<accession>A0A0D2CRL7</accession>
<feature type="compositionally biased region" description="Polar residues" evidence="7">
    <location>
        <begin position="63"/>
        <end position="76"/>
    </location>
</feature>
<keyword evidence="2" id="KW-0862">Zinc</keyword>
<feature type="transmembrane region" description="Helical" evidence="8">
    <location>
        <begin position="271"/>
        <end position="295"/>
    </location>
</feature>
<keyword evidence="4" id="KW-0238">DNA-binding</keyword>
<dbReference type="Gene3D" id="4.10.240.10">
    <property type="entry name" value="Zn(2)-C6 fungal-type DNA-binding domain"/>
    <property type="match status" value="1"/>
</dbReference>
<dbReference type="InterPro" id="IPR007219">
    <property type="entry name" value="XnlR_reg_dom"/>
</dbReference>
<evidence type="ECO:0000313" key="11">
    <source>
        <dbReference type="Proteomes" id="UP000054466"/>
    </source>
</evidence>
<keyword evidence="8" id="KW-1133">Transmembrane helix</keyword>
<dbReference type="GO" id="GO:0003677">
    <property type="term" value="F:DNA binding"/>
    <property type="evidence" value="ECO:0007669"/>
    <property type="project" value="UniProtKB-KW"/>
</dbReference>
<dbReference type="VEuPathDB" id="FungiDB:PV07_04110"/>
<sequence>MNRVRAGKACIHCHQRRVKCDAWQNGVPCSRCQLKGFPDCALIKTRRGTWDRRQRQDLAAVPTSETLEGQTSTQTECALPPEGEGPAVDSHSQSNLESNQTFSSNGNQPLQEGWSPSIPTEPQEQRDGTPSVASADSTKPPCDDGPEHISWARVFDQFEASKISTHPILSGSEITYLGEAFPLIQILDSALKTGRVPVHYAIPNDGSTQRPGRGLQPEELSFCQAKTALDTPERAPLDALVSSFMELVYPMYPVVLGGDFMRRYREGTISLLLLHAVCFASATYCPMVTIFQAGYSDRKSARMAYYKKAEVLYNIGYERNRVVLVQATILLTFVTGEPNSQHMYYDWLSAAVTNAEMLGLHRSTAASKISPRERSLLKRLWWVLVVRDAFCAACMGRTLRADLTQSDVEMLSHEDFGSD</sequence>
<gene>
    <name evidence="10" type="ORF">PV07_04110</name>
</gene>
<dbReference type="Pfam" id="PF00172">
    <property type="entry name" value="Zn_clus"/>
    <property type="match status" value="1"/>
</dbReference>
<dbReference type="AlphaFoldDB" id="A0A0D2CRL7"/>
<keyword evidence="1" id="KW-0479">Metal-binding</keyword>
<dbReference type="GO" id="GO:0008270">
    <property type="term" value="F:zinc ion binding"/>
    <property type="evidence" value="ECO:0007669"/>
    <property type="project" value="InterPro"/>
</dbReference>
<dbReference type="CDD" id="cd12148">
    <property type="entry name" value="fungal_TF_MHR"/>
    <property type="match status" value="1"/>
</dbReference>
<dbReference type="EMBL" id="KN847041">
    <property type="protein sequence ID" value="KIW32580.1"/>
    <property type="molecule type" value="Genomic_DNA"/>
</dbReference>
<evidence type="ECO:0000256" key="1">
    <source>
        <dbReference type="ARBA" id="ARBA00022723"/>
    </source>
</evidence>
<feature type="compositionally biased region" description="Polar residues" evidence="7">
    <location>
        <begin position="90"/>
        <end position="110"/>
    </location>
</feature>
<dbReference type="GeneID" id="27343304"/>
<dbReference type="GO" id="GO:0000981">
    <property type="term" value="F:DNA-binding transcription factor activity, RNA polymerase II-specific"/>
    <property type="evidence" value="ECO:0007669"/>
    <property type="project" value="InterPro"/>
</dbReference>
<dbReference type="InterPro" id="IPR036864">
    <property type="entry name" value="Zn2-C6_fun-type_DNA-bd_sf"/>
</dbReference>
<dbReference type="GO" id="GO:0006351">
    <property type="term" value="P:DNA-templated transcription"/>
    <property type="evidence" value="ECO:0007669"/>
    <property type="project" value="InterPro"/>
</dbReference>
<dbReference type="InterPro" id="IPR052073">
    <property type="entry name" value="Amide_Lactam_Regulators"/>
</dbReference>
<dbReference type="CDD" id="cd00067">
    <property type="entry name" value="GAL4"/>
    <property type="match status" value="1"/>
</dbReference>
<evidence type="ECO:0000259" key="9">
    <source>
        <dbReference type="PROSITE" id="PS50048"/>
    </source>
</evidence>
<name>A0A0D2CRL7_9EURO</name>